<accession>A0A1A9RYL5</accession>
<evidence type="ECO:0000259" key="2">
    <source>
        <dbReference type="Pfam" id="PF14470"/>
    </source>
</evidence>
<name>A0A1A9RYL5_9NEIS</name>
<dbReference type="STRING" id="1795827.A7P95_04755"/>
<comment type="caution">
    <text evidence="3">The sequence shown here is derived from an EMBL/GenBank/DDBJ whole genome shotgun (WGS) entry which is preliminary data.</text>
</comment>
<evidence type="ECO:0000313" key="3">
    <source>
        <dbReference type="EMBL" id="OAM29049.1"/>
    </source>
</evidence>
<dbReference type="Pfam" id="PF14470">
    <property type="entry name" value="bPH_3"/>
    <property type="match status" value="1"/>
</dbReference>
<feature type="domain" description="YokE-like PH" evidence="2">
    <location>
        <begin position="34"/>
        <end position="124"/>
    </location>
</feature>
<gene>
    <name evidence="3" type="ORF">A7P95_04755</name>
</gene>
<dbReference type="InterPro" id="IPR018649">
    <property type="entry name" value="SHOCT"/>
</dbReference>
<proteinExistence type="predicted"/>
<organism evidence="3 4">
    <name type="scientific">Eikenella longinqua</name>
    <dbReference type="NCBI Taxonomy" id="1795827"/>
    <lineage>
        <taxon>Bacteria</taxon>
        <taxon>Pseudomonadati</taxon>
        <taxon>Pseudomonadota</taxon>
        <taxon>Betaproteobacteria</taxon>
        <taxon>Neisseriales</taxon>
        <taxon>Neisseriaceae</taxon>
        <taxon>Eikenella</taxon>
    </lineage>
</organism>
<dbReference type="Proteomes" id="UP000077885">
    <property type="component" value="Unassembled WGS sequence"/>
</dbReference>
<dbReference type="PROSITE" id="PS50007">
    <property type="entry name" value="PIPLC_X_DOMAIN"/>
    <property type="match status" value="1"/>
</dbReference>
<dbReference type="Pfam" id="PF09851">
    <property type="entry name" value="SHOCT"/>
    <property type="match status" value="1"/>
</dbReference>
<dbReference type="OrthoDB" id="2307739at2"/>
<reference evidence="4" key="1">
    <citation type="submission" date="2016-05" db="EMBL/GenBank/DDBJ databases">
        <title>Draft genome of Corynebacterium afermentans subsp. afermentans LCDC 88199T.</title>
        <authorList>
            <person name="Bernier A.-M."/>
            <person name="Bernard K."/>
        </authorList>
    </citation>
    <scope>NUCLEOTIDE SEQUENCE [LARGE SCALE GENOMIC DNA]</scope>
    <source>
        <strain evidence="4">NML02-A-017</strain>
    </source>
</reference>
<dbReference type="AlphaFoldDB" id="A0A1A9RYL5"/>
<evidence type="ECO:0008006" key="5">
    <source>
        <dbReference type="Google" id="ProtNLM"/>
    </source>
</evidence>
<keyword evidence="4" id="KW-1185">Reference proteome</keyword>
<protein>
    <recommendedName>
        <fullName evidence="5">YokE-like PH domain-containing protein</fullName>
    </recommendedName>
</protein>
<evidence type="ECO:0000259" key="1">
    <source>
        <dbReference type="Pfam" id="PF09851"/>
    </source>
</evidence>
<dbReference type="RefSeq" id="WP_067591976.1">
    <property type="nucleotide sequence ID" value="NZ_LXSL01000017.1"/>
</dbReference>
<evidence type="ECO:0000313" key="4">
    <source>
        <dbReference type="Proteomes" id="UP000077885"/>
    </source>
</evidence>
<dbReference type="InterPro" id="IPR039519">
    <property type="entry name" value="YokE-like_PH"/>
</dbReference>
<sequence>MRSQEEIQQMLTDCGAIDFFGTKKEVKELPNIIHDDEIITYATSGLLDGNTWLIVSTNKRVIFLDKGMIFGLKQVEIPLEKINSISYKKGLLLGEIDIWDGASRMGITGVTKQTLVPFVNAVNKAKEELANLHSQPVSSHLSTADEILKFKNLLDQGILTQEEFDKKKKELLG</sequence>
<dbReference type="EMBL" id="LXSL01000017">
    <property type="protein sequence ID" value="OAM29049.1"/>
    <property type="molecule type" value="Genomic_DNA"/>
</dbReference>
<feature type="domain" description="SHOCT" evidence="1">
    <location>
        <begin position="145"/>
        <end position="172"/>
    </location>
</feature>